<reference evidence="2 3" key="1">
    <citation type="journal article" date="2020" name="IScience">
        <title>Genome Sequencing of the Endangered Kingdonia uniflora (Circaeasteraceae, Ranunculales) Reveals Potential Mechanisms of Evolutionary Specialization.</title>
        <authorList>
            <person name="Sun Y."/>
            <person name="Deng T."/>
            <person name="Zhang A."/>
            <person name="Moore M.J."/>
            <person name="Landis J.B."/>
            <person name="Lin N."/>
            <person name="Zhang H."/>
            <person name="Zhang X."/>
            <person name="Huang J."/>
            <person name="Zhang X."/>
            <person name="Sun H."/>
            <person name="Wang H."/>
        </authorList>
    </citation>
    <scope>NUCLEOTIDE SEQUENCE [LARGE SCALE GENOMIC DNA]</scope>
    <source>
        <strain evidence="2">TB1705</strain>
        <tissue evidence="2">Leaf</tissue>
    </source>
</reference>
<proteinExistence type="predicted"/>
<evidence type="ECO:0000256" key="1">
    <source>
        <dbReference type="SAM" id="MobiDB-lite"/>
    </source>
</evidence>
<evidence type="ECO:0000313" key="3">
    <source>
        <dbReference type="Proteomes" id="UP000541444"/>
    </source>
</evidence>
<accession>A0A7J7M8T7</accession>
<gene>
    <name evidence="2" type="ORF">GIB67_040580</name>
</gene>
<dbReference type="EMBL" id="JACGCM010001697">
    <property type="protein sequence ID" value="KAF6151307.1"/>
    <property type="molecule type" value="Genomic_DNA"/>
</dbReference>
<keyword evidence="3" id="KW-1185">Reference proteome</keyword>
<dbReference type="PANTHER" id="PTHR31704">
    <property type="entry name" value="MYB/SANT-LIKE DNA-BINDING DOMAIN PROTEIN-RELATED"/>
    <property type="match status" value="1"/>
</dbReference>
<feature type="compositionally biased region" description="Polar residues" evidence="1">
    <location>
        <begin position="243"/>
        <end position="264"/>
    </location>
</feature>
<sequence length="365" mass="41663">MAKKEEAVKYFTKIIGSGIWSVIGSFTMPLKNRKAQQEVTGDPSQDTPKHAKQLNGEMLYTYLVLCKRELDTSKDAGSGLSKSSWAKIREEYNTKFNLTRGLKYFSNVWFYQKAKYSAWTWLLRRTGNGFNTETGTFHLPPEEWDALIKINENVSTFKKGGLLHEELMESIFVTRVPTGRYATGPTRNDFIDTATSDVAADLNLEDENVPTEQVDFIEDTTDTYFTDHHFEPFQAEHSFPQTEQYTPNHFGQSAPQPMQSASHSENSRRSGKNKRKVDDTLDKLDQLVEVIKTQGEQEGLAKQDTREKKLSKVLGILQEMHILGYLAAAEITEACFTFTQHLDYADMFVGLATLELKKLYLMQFL</sequence>
<dbReference type="Proteomes" id="UP000541444">
    <property type="component" value="Unassembled WGS sequence"/>
</dbReference>
<evidence type="ECO:0008006" key="4">
    <source>
        <dbReference type="Google" id="ProtNLM"/>
    </source>
</evidence>
<feature type="region of interest" description="Disordered" evidence="1">
    <location>
        <begin position="243"/>
        <end position="278"/>
    </location>
</feature>
<evidence type="ECO:0000313" key="2">
    <source>
        <dbReference type="EMBL" id="KAF6151307.1"/>
    </source>
</evidence>
<protein>
    <recommendedName>
        <fullName evidence="4">Myb/SANT-like domain-containing protein</fullName>
    </recommendedName>
</protein>
<organism evidence="2 3">
    <name type="scientific">Kingdonia uniflora</name>
    <dbReference type="NCBI Taxonomy" id="39325"/>
    <lineage>
        <taxon>Eukaryota</taxon>
        <taxon>Viridiplantae</taxon>
        <taxon>Streptophyta</taxon>
        <taxon>Embryophyta</taxon>
        <taxon>Tracheophyta</taxon>
        <taxon>Spermatophyta</taxon>
        <taxon>Magnoliopsida</taxon>
        <taxon>Ranunculales</taxon>
        <taxon>Circaeasteraceae</taxon>
        <taxon>Kingdonia</taxon>
    </lineage>
</organism>
<dbReference type="PANTHER" id="PTHR31704:SF48">
    <property type="entry name" value="L10-INTERACTING MYB DOMAIN-CONTAINING PROTEIN-LIKE"/>
    <property type="match status" value="1"/>
</dbReference>
<name>A0A7J7M8T7_9MAGN</name>
<dbReference type="AlphaFoldDB" id="A0A7J7M8T7"/>
<comment type="caution">
    <text evidence="2">The sequence shown here is derived from an EMBL/GenBank/DDBJ whole genome shotgun (WGS) entry which is preliminary data.</text>
</comment>